<feature type="signal peptide" evidence="1">
    <location>
        <begin position="1"/>
        <end position="20"/>
    </location>
</feature>
<reference evidence="2" key="1">
    <citation type="submission" date="2021-02" db="EMBL/GenBank/DDBJ databases">
        <title>Genome sequence of Rhodospirillales sp. strain TMPK1 isolated from soil.</title>
        <authorList>
            <person name="Nakai R."/>
            <person name="Kusada H."/>
            <person name="Tamaki H."/>
        </authorList>
    </citation>
    <scope>NUCLEOTIDE SEQUENCE</scope>
    <source>
        <strain evidence="2">TMPK1</strain>
    </source>
</reference>
<feature type="chain" id="PRO_5035877274" description="Peptidase S49 domain-containing protein" evidence="1">
    <location>
        <begin position="21"/>
        <end position="324"/>
    </location>
</feature>
<comment type="caution">
    <text evidence="2">The sequence shown here is derived from an EMBL/GenBank/DDBJ whole genome shotgun (WGS) entry which is preliminary data.</text>
</comment>
<dbReference type="SUPFAM" id="SSF52096">
    <property type="entry name" value="ClpP/crotonase"/>
    <property type="match status" value="1"/>
</dbReference>
<organism evidence="2 3">
    <name type="scientific">Roseiterribacter gracilis</name>
    <dbReference type="NCBI Taxonomy" id="2812848"/>
    <lineage>
        <taxon>Bacteria</taxon>
        <taxon>Pseudomonadati</taxon>
        <taxon>Pseudomonadota</taxon>
        <taxon>Alphaproteobacteria</taxon>
        <taxon>Rhodospirillales</taxon>
        <taxon>Roseiterribacteraceae</taxon>
        <taxon>Roseiterribacter</taxon>
    </lineage>
</organism>
<dbReference type="RefSeq" id="WP_420242943.1">
    <property type="nucleotide sequence ID" value="NZ_BOPV01000001.1"/>
</dbReference>
<protein>
    <recommendedName>
        <fullName evidence="4">Peptidase S49 domain-containing protein</fullName>
    </recommendedName>
</protein>
<evidence type="ECO:0000256" key="1">
    <source>
        <dbReference type="SAM" id="SignalP"/>
    </source>
</evidence>
<evidence type="ECO:0008006" key="4">
    <source>
        <dbReference type="Google" id="ProtNLM"/>
    </source>
</evidence>
<dbReference type="InterPro" id="IPR029045">
    <property type="entry name" value="ClpP/crotonase-like_dom_sf"/>
</dbReference>
<sequence length="324" mass="35971">MLRGSLLLLLVWFSVAPARATVTLVADGSAPGAPAQIHVHGAIRKGDYATFERLADLVAQTSRHSVNGVPFVTVRLSSPGGDVMEALKIGSLLNRRWMMTLVRPHDECVSACVFIAMAGVVRTASGAAIGVHRPEFEPASRARLTQRQADEFWAALEAHLVAYFETMQIDARAYTRMMSTRGGLYYFSPDELRALGFTSEQPAWTHRYAERWAELYEPKAPPRPVPVAARRVPAPPAAFLQLFRMPGLIELPDSPPPAEIFQRVVLRFDAVPAHEIAPDLWTFDQWRTVAAGVGAQFAALFERYFLLLLALVEMLRAQRRRPAT</sequence>
<accession>A0A8S8XAP0</accession>
<proteinExistence type="predicted"/>
<keyword evidence="3" id="KW-1185">Reference proteome</keyword>
<dbReference type="EMBL" id="BOPV01000001">
    <property type="protein sequence ID" value="GIL39824.1"/>
    <property type="molecule type" value="Genomic_DNA"/>
</dbReference>
<dbReference type="Gene3D" id="3.90.226.10">
    <property type="entry name" value="2-enoyl-CoA Hydratase, Chain A, domain 1"/>
    <property type="match status" value="1"/>
</dbReference>
<evidence type="ECO:0000313" key="2">
    <source>
        <dbReference type="EMBL" id="GIL39824.1"/>
    </source>
</evidence>
<keyword evidence="1" id="KW-0732">Signal</keyword>
<gene>
    <name evidence="2" type="ORF">TMPK1_20610</name>
</gene>
<dbReference type="AlphaFoldDB" id="A0A8S8XAP0"/>
<name>A0A8S8XAP0_9PROT</name>
<evidence type="ECO:0000313" key="3">
    <source>
        <dbReference type="Proteomes" id="UP000681075"/>
    </source>
</evidence>
<dbReference type="Proteomes" id="UP000681075">
    <property type="component" value="Unassembled WGS sequence"/>
</dbReference>